<keyword evidence="1" id="KW-0812">Transmembrane</keyword>
<evidence type="ECO:0000313" key="2">
    <source>
        <dbReference type="EMBL" id="EHK96807.1"/>
    </source>
</evidence>
<evidence type="ECO:0000313" key="3">
    <source>
        <dbReference type="Proteomes" id="UP000005446"/>
    </source>
</evidence>
<name>H0EXE0_GLAL7</name>
<dbReference type="Proteomes" id="UP000005446">
    <property type="component" value="Unassembled WGS sequence"/>
</dbReference>
<accession>H0EXE0</accession>
<organism evidence="2 3">
    <name type="scientific">Glarea lozoyensis (strain ATCC 74030 / MF5533)</name>
    <dbReference type="NCBI Taxonomy" id="1104152"/>
    <lineage>
        <taxon>Eukaryota</taxon>
        <taxon>Fungi</taxon>
        <taxon>Dikarya</taxon>
        <taxon>Ascomycota</taxon>
        <taxon>Pezizomycotina</taxon>
        <taxon>Leotiomycetes</taxon>
        <taxon>Helotiales</taxon>
        <taxon>Helotiaceae</taxon>
        <taxon>Glarea</taxon>
    </lineage>
</organism>
<gene>
    <name evidence="2" type="ORF">M7I_7474</name>
</gene>
<proteinExistence type="predicted"/>
<evidence type="ECO:0000256" key="1">
    <source>
        <dbReference type="SAM" id="Phobius"/>
    </source>
</evidence>
<keyword evidence="1" id="KW-1133">Transmembrane helix</keyword>
<dbReference type="HOGENOM" id="CLU_2638284_0_0_1"/>
<comment type="caution">
    <text evidence="2">The sequence shown here is derived from an EMBL/GenBank/DDBJ whole genome shotgun (WGS) entry which is preliminary data.</text>
</comment>
<dbReference type="InParanoid" id="H0EXE0"/>
<dbReference type="EMBL" id="AGUE01000222">
    <property type="protein sequence ID" value="EHK96807.1"/>
    <property type="molecule type" value="Genomic_DNA"/>
</dbReference>
<feature type="transmembrane region" description="Helical" evidence="1">
    <location>
        <begin position="35"/>
        <end position="53"/>
    </location>
</feature>
<dbReference type="AlphaFoldDB" id="H0EXE0"/>
<protein>
    <submittedName>
        <fullName evidence="2">Uncharacterized protein</fullName>
    </submittedName>
</protein>
<keyword evidence="1" id="KW-0472">Membrane</keyword>
<sequence length="77" mass="8081">MLSDFSSRSPVAVSLASKAAFKSTVFCTVHRGGEITVDVVVAVVVVVVVVLAVDRIHLEGRSPMNSSEAFAIFLSCA</sequence>
<keyword evidence="3" id="KW-1185">Reference proteome</keyword>
<reference evidence="2 3" key="1">
    <citation type="journal article" date="2012" name="Eukaryot. Cell">
        <title>Genome sequence of the fungus Glarea lozoyensis: the first genome sequence of a species from the Helotiaceae family.</title>
        <authorList>
            <person name="Youssar L."/>
            <person name="Gruening B.A."/>
            <person name="Erxleben A."/>
            <person name="Guenther S."/>
            <person name="Huettel W."/>
        </authorList>
    </citation>
    <scope>NUCLEOTIDE SEQUENCE [LARGE SCALE GENOMIC DNA]</scope>
    <source>
        <strain evidence="3">ATCC 74030 / MF5533</strain>
    </source>
</reference>